<keyword evidence="7" id="KW-1185">Reference proteome</keyword>
<evidence type="ECO:0000256" key="3">
    <source>
        <dbReference type="ARBA" id="ARBA00022989"/>
    </source>
</evidence>
<evidence type="ECO:0000256" key="4">
    <source>
        <dbReference type="ARBA" id="ARBA00023136"/>
    </source>
</evidence>
<name>A0A316AAM0_9BACT</name>
<evidence type="ECO:0000313" key="7">
    <source>
        <dbReference type="Proteomes" id="UP000245880"/>
    </source>
</evidence>
<dbReference type="AlphaFoldDB" id="A0A316AAM0"/>
<accession>A0A316AAM0</accession>
<sequence length="120" mass="13245">MSQKTMKIAGWVLTIILGLLFTMSAFMKITQNETALTQASEFGLDANTFLLIGIIEIVSLILFVIPKTAILGTLLLVAYMGGAIVTHLQHQQSIATAVIVQTLIWITAFIRFPELKQRLL</sequence>
<dbReference type="OrthoDB" id="677659at2"/>
<dbReference type="Pfam" id="PF13564">
    <property type="entry name" value="DoxX_2"/>
    <property type="match status" value="1"/>
</dbReference>
<reference evidence="6 7" key="1">
    <citation type="submission" date="2018-03" db="EMBL/GenBank/DDBJ databases">
        <title>Genomic Encyclopedia of Archaeal and Bacterial Type Strains, Phase II (KMG-II): from individual species to whole genera.</title>
        <authorList>
            <person name="Goeker M."/>
        </authorList>
    </citation>
    <scope>NUCLEOTIDE SEQUENCE [LARGE SCALE GENOMIC DNA]</scope>
    <source>
        <strain evidence="6 7">DSM 100346</strain>
    </source>
</reference>
<evidence type="ECO:0000256" key="5">
    <source>
        <dbReference type="SAM" id="Phobius"/>
    </source>
</evidence>
<keyword evidence="2 5" id="KW-0812">Transmembrane</keyword>
<dbReference type="GO" id="GO:0016020">
    <property type="term" value="C:membrane"/>
    <property type="evidence" value="ECO:0007669"/>
    <property type="project" value="UniProtKB-SubCell"/>
</dbReference>
<feature type="transmembrane region" description="Helical" evidence="5">
    <location>
        <begin position="49"/>
        <end position="65"/>
    </location>
</feature>
<evidence type="ECO:0000256" key="2">
    <source>
        <dbReference type="ARBA" id="ARBA00022692"/>
    </source>
</evidence>
<evidence type="ECO:0000313" key="6">
    <source>
        <dbReference type="EMBL" id="PWJ53904.1"/>
    </source>
</evidence>
<proteinExistence type="predicted"/>
<organism evidence="6 7">
    <name type="scientific">Dyadobacter jejuensis</name>
    <dbReference type="NCBI Taxonomy" id="1082580"/>
    <lineage>
        <taxon>Bacteria</taxon>
        <taxon>Pseudomonadati</taxon>
        <taxon>Bacteroidota</taxon>
        <taxon>Cytophagia</taxon>
        <taxon>Cytophagales</taxon>
        <taxon>Spirosomataceae</taxon>
        <taxon>Dyadobacter</taxon>
    </lineage>
</organism>
<feature type="transmembrane region" description="Helical" evidence="5">
    <location>
        <begin position="70"/>
        <end position="88"/>
    </location>
</feature>
<keyword evidence="3 5" id="KW-1133">Transmembrane helix</keyword>
<dbReference type="RefSeq" id="WP_109678039.1">
    <property type="nucleotide sequence ID" value="NZ_QGDT01000020.1"/>
</dbReference>
<gene>
    <name evidence="6" type="ORF">CLV98_12020</name>
</gene>
<dbReference type="InterPro" id="IPR032808">
    <property type="entry name" value="DoxX"/>
</dbReference>
<dbReference type="Proteomes" id="UP000245880">
    <property type="component" value="Unassembled WGS sequence"/>
</dbReference>
<keyword evidence="4 5" id="KW-0472">Membrane</keyword>
<evidence type="ECO:0000256" key="1">
    <source>
        <dbReference type="ARBA" id="ARBA00004141"/>
    </source>
</evidence>
<protein>
    <submittedName>
        <fullName evidence="6">DoxX-like protein</fullName>
    </submittedName>
</protein>
<dbReference type="EMBL" id="QGDT01000020">
    <property type="protein sequence ID" value="PWJ53904.1"/>
    <property type="molecule type" value="Genomic_DNA"/>
</dbReference>
<comment type="caution">
    <text evidence="6">The sequence shown here is derived from an EMBL/GenBank/DDBJ whole genome shotgun (WGS) entry which is preliminary data.</text>
</comment>
<feature type="transmembrane region" description="Helical" evidence="5">
    <location>
        <begin position="94"/>
        <end position="112"/>
    </location>
</feature>
<comment type="subcellular location">
    <subcellularLocation>
        <location evidence="1">Membrane</location>
        <topology evidence="1">Multi-pass membrane protein</topology>
    </subcellularLocation>
</comment>